<evidence type="ECO:0000313" key="3">
    <source>
        <dbReference type="EMBL" id="GHJ34011.1"/>
    </source>
</evidence>
<dbReference type="RefSeq" id="WP_060942699.1">
    <property type="nucleotide sequence ID" value="NZ_BNEK01000005.1"/>
</dbReference>
<comment type="caution">
    <text evidence="3">The sequence shown here is derived from an EMBL/GenBank/DDBJ whole genome shotgun (WGS) entry which is preliminary data.</text>
</comment>
<reference evidence="3" key="1">
    <citation type="submission" date="2024-05" db="EMBL/GenBank/DDBJ databases">
        <title>Whole genome shotgun sequence of Streptomyces hygroscopicus NBRC 113678.</title>
        <authorList>
            <person name="Komaki H."/>
            <person name="Tamura T."/>
        </authorList>
    </citation>
    <scope>NUCLEOTIDE SEQUENCE</scope>
    <source>
        <strain evidence="3">N11-34</strain>
    </source>
</reference>
<gene>
    <name evidence="3" type="ORF">TPA0910_84440</name>
</gene>
<sequence length="123" mass="12010">MNIGKTAALVTAAASAVVFGGANAGALGLDTSVKQTNDCDTSNATSIGAPPAQSNCLNFAEIFGEHSLAQRNDCDSSSGVTSTGNVIITAPATMGSRCANIAVSAKPSKSGAAKRGAHGGGNR</sequence>
<name>A0ABQ3UFN9_STRHY</name>
<evidence type="ECO:0000256" key="2">
    <source>
        <dbReference type="SAM" id="SignalP"/>
    </source>
</evidence>
<feature type="region of interest" description="Disordered" evidence="1">
    <location>
        <begin position="104"/>
        <end position="123"/>
    </location>
</feature>
<feature type="signal peptide" evidence="2">
    <location>
        <begin position="1"/>
        <end position="24"/>
    </location>
</feature>
<dbReference type="GeneID" id="89487803"/>
<evidence type="ECO:0008006" key="5">
    <source>
        <dbReference type="Google" id="ProtNLM"/>
    </source>
</evidence>
<protein>
    <recommendedName>
        <fullName evidence="5">Secreted protein</fullName>
    </recommendedName>
</protein>
<dbReference type="Proteomes" id="UP001054854">
    <property type="component" value="Unassembled WGS sequence"/>
</dbReference>
<keyword evidence="2" id="KW-0732">Signal</keyword>
<accession>A0ABQ3UFN9</accession>
<feature type="chain" id="PRO_5046023522" description="Secreted protein" evidence="2">
    <location>
        <begin position="25"/>
        <end position="123"/>
    </location>
</feature>
<evidence type="ECO:0000256" key="1">
    <source>
        <dbReference type="SAM" id="MobiDB-lite"/>
    </source>
</evidence>
<evidence type="ECO:0000313" key="4">
    <source>
        <dbReference type="Proteomes" id="UP001054854"/>
    </source>
</evidence>
<proteinExistence type="predicted"/>
<dbReference type="EMBL" id="BNEK01000005">
    <property type="protein sequence ID" value="GHJ34011.1"/>
    <property type="molecule type" value="Genomic_DNA"/>
</dbReference>
<keyword evidence="4" id="KW-1185">Reference proteome</keyword>
<organism evidence="3 4">
    <name type="scientific">Streptomyces hygroscopicus</name>
    <dbReference type="NCBI Taxonomy" id="1912"/>
    <lineage>
        <taxon>Bacteria</taxon>
        <taxon>Bacillati</taxon>
        <taxon>Actinomycetota</taxon>
        <taxon>Actinomycetes</taxon>
        <taxon>Kitasatosporales</taxon>
        <taxon>Streptomycetaceae</taxon>
        <taxon>Streptomyces</taxon>
        <taxon>Streptomyces violaceusniger group</taxon>
    </lineage>
</organism>